<evidence type="ECO:0000313" key="2">
    <source>
        <dbReference type="Proteomes" id="UP000392064"/>
    </source>
</evidence>
<gene>
    <name evidence="1" type="ORF">GEV26_05710</name>
</gene>
<keyword evidence="1" id="KW-0489">Methyltransferase</keyword>
<proteinExistence type="predicted"/>
<reference evidence="1 2" key="1">
    <citation type="submission" date="2019-11" db="EMBL/GenBank/DDBJ databases">
        <authorList>
            <person name="Li J."/>
        </authorList>
    </citation>
    <scope>NUCLEOTIDE SEQUENCE [LARGE SCALE GENOMIC DNA]</scope>
    <source>
        <strain evidence="1 2">MF47</strain>
    </source>
</reference>
<dbReference type="Proteomes" id="UP000392064">
    <property type="component" value="Chromosome"/>
</dbReference>
<dbReference type="GO" id="GO:0008168">
    <property type="term" value="F:methyltransferase activity"/>
    <property type="evidence" value="ECO:0007669"/>
    <property type="project" value="UniProtKB-KW"/>
</dbReference>
<organism evidence="1 2">
    <name type="scientific">Aeromicrobium yanjiei</name>
    <dbReference type="NCBI Taxonomy" id="2662028"/>
    <lineage>
        <taxon>Bacteria</taxon>
        <taxon>Bacillati</taxon>
        <taxon>Actinomycetota</taxon>
        <taxon>Actinomycetes</taxon>
        <taxon>Propionibacteriales</taxon>
        <taxon>Nocardioidaceae</taxon>
        <taxon>Aeromicrobium</taxon>
    </lineage>
</organism>
<dbReference type="InterPro" id="IPR029063">
    <property type="entry name" value="SAM-dependent_MTases_sf"/>
</dbReference>
<protein>
    <submittedName>
        <fullName evidence="1">Methyltransferase domain-containing protein</fullName>
    </submittedName>
</protein>
<dbReference type="EMBL" id="CP045737">
    <property type="protein sequence ID" value="QGG40897.1"/>
    <property type="molecule type" value="Genomic_DNA"/>
</dbReference>
<dbReference type="CDD" id="cd02440">
    <property type="entry name" value="AdoMet_MTases"/>
    <property type="match status" value="1"/>
</dbReference>
<dbReference type="GO" id="GO:0032259">
    <property type="term" value="P:methylation"/>
    <property type="evidence" value="ECO:0007669"/>
    <property type="project" value="UniProtKB-KW"/>
</dbReference>
<name>A0A5Q2MCS7_9ACTN</name>
<keyword evidence="2" id="KW-1185">Reference proteome</keyword>
<dbReference type="SUPFAM" id="SSF53335">
    <property type="entry name" value="S-adenosyl-L-methionine-dependent methyltransferases"/>
    <property type="match status" value="1"/>
</dbReference>
<dbReference type="RefSeq" id="WP_153652168.1">
    <property type="nucleotide sequence ID" value="NZ_CP045737.1"/>
</dbReference>
<sequence length="472" mass="51385">MRSGARSLLRRGARRARTAARVLVRGLPPAPTAVARPAAKRSTDPMPGRWVRLTHGPARGAGLPERRGLDPAEAAAVDAGWLLVDAYERISTHAAKHVFGHEQEAWDAYARDTIELLKSPEGRQMVDIEESRVNRLRYRRTMDFAMKGDRVFDVGFGRGYLAAQLIKGREVARYHGIDIIDTWVEESYRLLETNGLADADIRLEAGDLFALTAEKIAATDANLVICCEVLEHVDDAELALRILADALPEGADLLFSVPLHGRLEHVWGHVSVFDVARLKGMLAGAGLFAHHVQPLANTWTLVVASRSPEPSARVRDADRRPDVDASAPLVRARHFVDVPQAGFVPARGGEATVEPQQGPWVTCRSTGGGVRFPVAGIESLRLGLGYTECADLERLDVVAYAGTTRVTSWSFKPSERLPAEGKRAVWLRAGEASRGFVPAPYGAMLDVDAVEVRPRLGAGGSATFELRAAYLP</sequence>
<accession>A0A5Q2MCS7</accession>
<dbReference type="Gene3D" id="3.40.50.150">
    <property type="entry name" value="Vaccinia Virus protein VP39"/>
    <property type="match status" value="1"/>
</dbReference>
<dbReference type="AlphaFoldDB" id="A0A5Q2MCS7"/>
<keyword evidence="1" id="KW-0808">Transferase</keyword>
<dbReference type="KEGG" id="aef:GEV26_05710"/>
<evidence type="ECO:0000313" key="1">
    <source>
        <dbReference type="EMBL" id="QGG40897.1"/>
    </source>
</evidence>
<dbReference type="Pfam" id="PF13489">
    <property type="entry name" value="Methyltransf_23"/>
    <property type="match status" value="1"/>
</dbReference>